<evidence type="ECO:0000313" key="9">
    <source>
        <dbReference type="Proteomes" id="UP000887567"/>
    </source>
</evidence>
<evidence type="ECO:0000256" key="6">
    <source>
        <dbReference type="SAM" id="Phobius"/>
    </source>
</evidence>
<sequence length="194" mass="21751">MYIHYKNVKTYKNISEMPEVLKVNSFSLLLAAISCIGMSMVANFQYVNSPIPHLVGSVLVFGFAMLYCWCQSFISYKGQALGMNSKISTVIRTMLSFAATVFFVICSVATPYSISQRRSHSGKATVPPTAVNATQPPRPNHWSRITGGFDCHLASSFSEWLLAFTVLLFSMTYFNEFKKISLSIKTTPRERTEL</sequence>
<feature type="transmembrane region" description="Helical" evidence="6">
    <location>
        <begin position="54"/>
        <end position="74"/>
    </location>
</feature>
<proteinExistence type="inferred from homology"/>
<dbReference type="PANTHER" id="PTHR21324">
    <property type="entry name" value="FASTING-INDUCIBLE INTEGRAL MEMBRANE PROTEIN TM6P1-RELATED"/>
    <property type="match status" value="1"/>
</dbReference>
<dbReference type="Pfam" id="PF10277">
    <property type="entry name" value="Frag1"/>
    <property type="match status" value="1"/>
</dbReference>
<evidence type="ECO:0000256" key="4">
    <source>
        <dbReference type="ARBA" id="ARBA00022989"/>
    </source>
</evidence>
<dbReference type="InterPro" id="IPR050911">
    <property type="entry name" value="DRAM/TMEM150_Autophagy_Mod"/>
</dbReference>
<dbReference type="OrthoDB" id="191706at2759"/>
<dbReference type="InterPro" id="IPR019402">
    <property type="entry name" value="CWH43_N"/>
</dbReference>
<reference evidence="8" key="1">
    <citation type="submission" date="2022-11" db="UniProtKB">
        <authorList>
            <consortium name="EnsemblMetazoa"/>
        </authorList>
    </citation>
    <scope>IDENTIFICATION</scope>
</reference>
<dbReference type="GeneID" id="110243290"/>
<dbReference type="PROSITE" id="PS51257">
    <property type="entry name" value="PROKAR_LIPOPROTEIN"/>
    <property type="match status" value="1"/>
</dbReference>
<comment type="subcellular location">
    <subcellularLocation>
        <location evidence="1">Endomembrane system</location>
        <topology evidence="1">Multi-pass membrane protein</topology>
    </subcellularLocation>
</comment>
<organism evidence="8 9">
    <name type="scientific">Exaiptasia diaphana</name>
    <name type="common">Tropical sea anemone</name>
    <name type="synonym">Aiptasia pulchella</name>
    <dbReference type="NCBI Taxonomy" id="2652724"/>
    <lineage>
        <taxon>Eukaryota</taxon>
        <taxon>Metazoa</taxon>
        <taxon>Cnidaria</taxon>
        <taxon>Anthozoa</taxon>
        <taxon>Hexacorallia</taxon>
        <taxon>Actiniaria</taxon>
        <taxon>Aiptasiidae</taxon>
        <taxon>Exaiptasia</taxon>
    </lineage>
</organism>
<keyword evidence="3 6" id="KW-0812">Transmembrane</keyword>
<dbReference type="RefSeq" id="XP_020905037.1">
    <property type="nucleotide sequence ID" value="XM_021049378.2"/>
</dbReference>
<evidence type="ECO:0000256" key="1">
    <source>
        <dbReference type="ARBA" id="ARBA00004127"/>
    </source>
</evidence>
<evidence type="ECO:0000313" key="8">
    <source>
        <dbReference type="EnsemblMetazoa" id="XP_020905037.1"/>
    </source>
</evidence>
<dbReference type="EnsemblMetazoa" id="XM_021049378.2">
    <property type="protein sequence ID" value="XP_020905037.1"/>
    <property type="gene ID" value="LOC110243290"/>
</dbReference>
<dbReference type="AlphaFoldDB" id="A0A913XIQ6"/>
<feature type="transmembrane region" description="Helical" evidence="6">
    <location>
        <begin position="21"/>
        <end position="42"/>
    </location>
</feature>
<feature type="transmembrane region" description="Helical" evidence="6">
    <location>
        <begin position="157"/>
        <end position="175"/>
    </location>
</feature>
<evidence type="ECO:0000256" key="3">
    <source>
        <dbReference type="ARBA" id="ARBA00022692"/>
    </source>
</evidence>
<keyword evidence="5 6" id="KW-0472">Membrane</keyword>
<dbReference type="Proteomes" id="UP000887567">
    <property type="component" value="Unplaced"/>
</dbReference>
<dbReference type="KEGG" id="epa:110243290"/>
<dbReference type="PANTHER" id="PTHR21324:SF2">
    <property type="entry name" value="EG:22E5.9 PROTEIN"/>
    <property type="match status" value="1"/>
</dbReference>
<evidence type="ECO:0000256" key="2">
    <source>
        <dbReference type="ARBA" id="ARBA00006565"/>
    </source>
</evidence>
<feature type="transmembrane region" description="Helical" evidence="6">
    <location>
        <begin position="95"/>
        <end position="114"/>
    </location>
</feature>
<evidence type="ECO:0000259" key="7">
    <source>
        <dbReference type="Pfam" id="PF10277"/>
    </source>
</evidence>
<comment type="similarity">
    <text evidence="2">Belongs to the DRAM/TMEM150 family.</text>
</comment>
<evidence type="ECO:0000256" key="5">
    <source>
        <dbReference type="ARBA" id="ARBA00023136"/>
    </source>
</evidence>
<accession>A0A913XIQ6</accession>
<dbReference type="GO" id="GO:0012505">
    <property type="term" value="C:endomembrane system"/>
    <property type="evidence" value="ECO:0007669"/>
    <property type="project" value="UniProtKB-SubCell"/>
</dbReference>
<protein>
    <recommendedName>
        <fullName evidence="7">CWH43-like N-terminal domain-containing protein</fullName>
    </recommendedName>
</protein>
<keyword evidence="9" id="KW-1185">Reference proteome</keyword>
<name>A0A913XIQ6_EXADI</name>
<feature type="domain" description="CWH43-like N-terminal" evidence="7">
    <location>
        <begin position="11"/>
        <end position="180"/>
    </location>
</feature>
<keyword evidence="4 6" id="KW-1133">Transmembrane helix</keyword>